<dbReference type="PANTHER" id="PTHR40072:SF1">
    <property type="entry name" value="MOLYBDOPTERIN-GUANINE DINUCLEOTIDE BIOSYNTHESIS ADAPTER PROTEIN"/>
    <property type="match status" value="1"/>
</dbReference>
<dbReference type="GO" id="GO:0005525">
    <property type="term" value="F:GTP binding"/>
    <property type="evidence" value="ECO:0007669"/>
    <property type="project" value="InterPro"/>
</dbReference>
<proteinExistence type="predicted"/>
<dbReference type="GO" id="GO:0006777">
    <property type="term" value="P:Mo-molybdopterin cofactor biosynthetic process"/>
    <property type="evidence" value="ECO:0007669"/>
    <property type="project" value="InterPro"/>
</dbReference>
<reference evidence="3" key="1">
    <citation type="submission" date="2015-03" db="EMBL/GenBank/DDBJ databases">
        <authorList>
            <person name="Wibberg D."/>
        </authorList>
    </citation>
    <scope>NUCLEOTIDE SEQUENCE [LARGE SCALE GENOMIC DNA]</scope>
</reference>
<feature type="domain" description="Molybdopterin-guanine dinucleotide biosynthesis protein B (MobB)" evidence="1">
    <location>
        <begin position="52"/>
        <end position="177"/>
    </location>
</feature>
<dbReference type="HOGENOM" id="CLU_068199_1_0_9"/>
<dbReference type="CDD" id="cd03116">
    <property type="entry name" value="MobB"/>
    <property type="match status" value="1"/>
</dbReference>
<dbReference type="Gene3D" id="3.40.50.300">
    <property type="entry name" value="P-loop containing nucleotide triphosphate hydrolases"/>
    <property type="match status" value="1"/>
</dbReference>
<dbReference type="KEGG" id="pri:PRIO_3778"/>
<dbReference type="PATRIC" id="fig|1073571.4.peg.4036"/>
<dbReference type="InterPro" id="IPR027417">
    <property type="entry name" value="P-loop_NTPase"/>
</dbReference>
<dbReference type="InterPro" id="IPR052539">
    <property type="entry name" value="MGD_biosynthesis_adapter"/>
</dbReference>
<evidence type="ECO:0000313" key="3">
    <source>
        <dbReference type="Proteomes" id="UP000033163"/>
    </source>
</evidence>
<dbReference type="EMBL" id="LN831776">
    <property type="protein sequence ID" value="CQR56181.1"/>
    <property type="molecule type" value="Genomic_DNA"/>
</dbReference>
<dbReference type="SUPFAM" id="SSF52540">
    <property type="entry name" value="P-loop containing nucleoside triphosphate hydrolases"/>
    <property type="match status" value="1"/>
</dbReference>
<dbReference type="Proteomes" id="UP000033163">
    <property type="component" value="Chromosome I"/>
</dbReference>
<accession>A0A0E4HC84</accession>
<gene>
    <name evidence="2" type="ORF">PRIO_3778</name>
</gene>
<dbReference type="PANTHER" id="PTHR40072">
    <property type="entry name" value="MOLYBDOPTERIN-GUANINE DINUCLEOTIDE BIOSYNTHESIS ADAPTER PROTEIN-RELATED"/>
    <property type="match status" value="1"/>
</dbReference>
<evidence type="ECO:0000313" key="2">
    <source>
        <dbReference type="EMBL" id="CQR56181.1"/>
    </source>
</evidence>
<sequence length="220" mass="25067">MRRRRQQKMTSRNGFAVLFKDGTVSARNRRKIYSVRHINSHILKKGSSRPAVCQIVGYKNSGKTTLLCELIPLLRKKGCTVAVIKHDGHDFEMDHEGTDTWKQRQAGASAVAITSAARTSVIQERTSSLAELIEAFAGYDYVLVEGFKQEPYPKIVLLRREEDIPLLEEASNIVATAFWDSIRGMELPEIPGIHRFAVNDSLEIANLLWQQRFYFQNFNI</sequence>
<protein>
    <recommendedName>
        <fullName evidence="1">Molybdopterin-guanine dinucleotide biosynthesis protein B (MobB) domain-containing protein</fullName>
    </recommendedName>
</protein>
<name>A0A0E4HC84_9BACL</name>
<dbReference type="Pfam" id="PF03205">
    <property type="entry name" value="MobB"/>
    <property type="match status" value="1"/>
</dbReference>
<dbReference type="AlphaFoldDB" id="A0A0E4HC84"/>
<dbReference type="NCBIfam" id="TIGR00176">
    <property type="entry name" value="mobB"/>
    <property type="match status" value="1"/>
</dbReference>
<organism evidence="2 3">
    <name type="scientific">Paenibacillus riograndensis SBR5</name>
    <dbReference type="NCBI Taxonomy" id="1073571"/>
    <lineage>
        <taxon>Bacteria</taxon>
        <taxon>Bacillati</taxon>
        <taxon>Bacillota</taxon>
        <taxon>Bacilli</taxon>
        <taxon>Bacillales</taxon>
        <taxon>Paenibacillaceae</taxon>
        <taxon>Paenibacillus</taxon>
        <taxon>Paenibacillus sonchi group</taxon>
    </lineage>
</organism>
<dbReference type="STRING" id="483937.AMQ84_09740"/>
<dbReference type="InterPro" id="IPR004435">
    <property type="entry name" value="MobB_dom"/>
</dbReference>
<evidence type="ECO:0000259" key="1">
    <source>
        <dbReference type="Pfam" id="PF03205"/>
    </source>
</evidence>